<dbReference type="Proteomes" id="UP001604335">
    <property type="component" value="Unassembled WGS sequence"/>
</dbReference>
<dbReference type="PROSITE" id="PS51154">
    <property type="entry name" value="MACRO"/>
    <property type="match status" value="1"/>
</dbReference>
<gene>
    <name evidence="2" type="ORF">VPK24_10620</name>
</gene>
<dbReference type="RefSeq" id="WP_393013012.1">
    <property type="nucleotide sequence ID" value="NZ_JAZAQF010000059.1"/>
</dbReference>
<comment type="caution">
    <text evidence="2">The sequence shown here is derived from an EMBL/GenBank/DDBJ whole genome shotgun (WGS) entry which is preliminary data.</text>
</comment>
<dbReference type="Pfam" id="PF01661">
    <property type="entry name" value="Macro"/>
    <property type="match status" value="1"/>
</dbReference>
<dbReference type="InterPro" id="IPR002589">
    <property type="entry name" value="Macro_dom"/>
</dbReference>
<dbReference type="Gene3D" id="3.40.220.10">
    <property type="entry name" value="Leucine Aminopeptidase, subunit E, domain 1"/>
    <property type="match status" value="1"/>
</dbReference>
<organism evidence="2 3">
    <name type="scientific">Limnothrix redekei LRLZ20PSL1</name>
    <dbReference type="NCBI Taxonomy" id="3112953"/>
    <lineage>
        <taxon>Bacteria</taxon>
        <taxon>Bacillati</taxon>
        <taxon>Cyanobacteriota</taxon>
        <taxon>Cyanophyceae</taxon>
        <taxon>Pseudanabaenales</taxon>
        <taxon>Pseudanabaenaceae</taxon>
        <taxon>Limnothrix</taxon>
    </lineage>
</organism>
<dbReference type="PANTHER" id="PTHR34413:SF2">
    <property type="entry name" value="PROPHAGE TAIL FIBER ASSEMBLY PROTEIN HOMOLOG TFAE-RELATED"/>
    <property type="match status" value="1"/>
</dbReference>
<evidence type="ECO:0000313" key="2">
    <source>
        <dbReference type="EMBL" id="MFG3818089.1"/>
    </source>
</evidence>
<dbReference type="InterPro" id="IPR051220">
    <property type="entry name" value="TFA_Chaperone"/>
</dbReference>
<proteinExistence type="predicted"/>
<evidence type="ECO:0000259" key="1">
    <source>
        <dbReference type="PROSITE" id="PS51154"/>
    </source>
</evidence>
<evidence type="ECO:0000313" key="3">
    <source>
        <dbReference type="Proteomes" id="UP001604335"/>
    </source>
</evidence>
<name>A0ABW7CAB5_9CYAN</name>
<feature type="domain" description="Macro" evidence="1">
    <location>
        <begin position="13"/>
        <end position="203"/>
    </location>
</feature>
<dbReference type="EMBL" id="JAZAQF010000059">
    <property type="protein sequence ID" value="MFG3818089.1"/>
    <property type="molecule type" value="Genomic_DNA"/>
</dbReference>
<dbReference type="InterPro" id="IPR043472">
    <property type="entry name" value="Macro_dom-like"/>
</dbReference>
<accession>A0ABW7CAB5</accession>
<reference evidence="3" key="1">
    <citation type="journal article" date="2024" name="Algal Res.">
        <title>Biochemical, toxicological and genomic investigation of a high-biomass producing Limnothrix strain isolated from Italian shallow drinking water reservoir.</title>
        <authorList>
            <person name="Simonazzi M."/>
            <person name="Shishido T.K."/>
            <person name="Delbaje E."/>
            <person name="Wahlsten M."/>
            <person name="Fewer D.P."/>
            <person name="Sivonen K."/>
            <person name="Pezzolesi L."/>
            <person name="Pistocchi R."/>
        </authorList>
    </citation>
    <scope>NUCLEOTIDE SEQUENCE [LARGE SCALE GENOMIC DNA]</scope>
    <source>
        <strain evidence="3">LRLZ20PSL1</strain>
    </source>
</reference>
<keyword evidence="3" id="KW-1185">Reference proteome</keyword>
<sequence length="212" mass="23892">MKLILVDPKQALCKAWKEEFQNLPNVEIVQGYFERLAEFDCMVSAANSFGMMDGGVDLAIVNFFGKRVMENVQAAILRNYLGEQPVGTSMIIETGHPHHPFIAHTPTMRVPMPIAHTDHVYSAMWAMLLAVHYHNQTSSRKINVIACPGLGTTTGKVPYAEAAHQMAIAYKNFLYSPKFIDWIVITRRAKPIKTYQVGMEYHAAQKRILQGE</sequence>
<protein>
    <submittedName>
        <fullName evidence="2">Macro domain-containing protein</fullName>
    </submittedName>
</protein>
<dbReference type="SMART" id="SM00506">
    <property type="entry name" value="A1pp"/>
    <property type="match status" value="1"/>
</dbReference>
<dbReference type="SUPFAM" id="SSF52949">
    <property type="entry name" value="Macro domain-like"/>
    <property type="match status" value="1"/>
</dbReference>
<dbReference type="PANTHER" id="PTHR34413">
    <property type="entry name" value="PROPHAGE TAIL FIBER ASSEMBLY PROTEIN HOMOLOG TFAE-RELATED-RELATED"/>
    <property type="match status" value="1"/>
</dbReference>